<name>A0A6H1ZD78_9ZZZZ</name>
<dbReference type="InterPro" id="IPR001091">
    <property type="entry name" value="RM_Methyltransferase"/>
</dbReference>
<accession>A0A6H1ZD78</accession>
<dbReference type="SMART" id="SM00470">
    <property type="entry name" value="ParB"/>
    <property type="match status" value="1"/>
</dbReference>
<dbReference type="Gene3D" id="3.90.1530.30">
    <property type="match status" value="1"/>
</dbReference>
<dbReference type="GO" id="GO:0008170">
    <property type="term" value="F:N-methyltransferase activity"/>
    <property type="evidence" value="ECO:0007669"/>
    <property type="project" value="InterPro"/>
</dbReference>
<dbReference type="EMBL" id="MT144607">
    <property type="protein sequence ID" value="QJH94844.1"/>
    <property type="molecule type" value="Genomic_DNA"/>
</dbReference>
<dbReference type="InterPro" id="IPR029063">
    <property type="entry name" value="SAM-dependent_MTases_sf"/>
</dbReference>
<keyword evidence="2 7" id="KW-0489">Methyltransferase</keyword>
<dbReference type="PANTHER" id="PTHR33375">
    <property type="entry name" value="CHROMOSOME-PARTITIONING PROTEIN PARB-RELATED"/>
    <property type="match status" value="1"/>
</dbReference>
<protein>
    <submittedName>
        <fullName evidence="7">Putative methyltransferase</fullName>
    </submittedName>
</protein>
<evidence type="ECO:0000256" key="3">
    <source>
        <dbReference type="ARBA" id="ARBA00022679"/>
    </source>
</evidence>
<evidence type="ECO:0000256" key="2">
    <source>
        <dbReference type="ARBA" id="ARBA00022603"/>
    </source>
</evidence>
<reference evidence="7" key="1">
    <citation type="submission" date="2020-03" db="EMBL/GenBank/DDBJ databases">
        <title>The deep terrestrial virosphere.</title>
        <authorList>
            <person name="Holmfeldt K."/>
            <person name="Nilsson E."/>
            <person name="Simone D."/>
            <person name="Lopez-Fernandez M."/>
            <person name="Wu X."/>
            <person name="de Brujin I."/>
            <person name="Lundin D."/>
            <person name="Andersson A."/>
            <person name="Bertilsson S."/>
            <person name="Dopson M."/>
        </authorList>
    </citation>
    <scope>NUCLEOTIDE SEQUENCE</scope>
    <source>
        <strain evidence="7">TM448A00243</strain>
        <strain evidence="8">TM448B00304</strain>
    </source>
</reference>
<dbReference type="InterPro" id="IPR003115">
    <property type="entry name" value="ParB_N"/>
</dbReference>
<dbReference type="GO" id="GO:0032259">
    <property type="term" value="P:methylation"/>
    <property type="evidence" value="ECO:0007669"/>
    <property type="project" value="UniProtKB-KW"/>
</dbReference>
<dbReference type="PROSITE" id="PS00092">
    <property type="entry name" value="N6_MTASE"/>
    <property type="match status" value="1"/>
</dbReference>
<sequence>MKLSDIRMGKRYRQDLGDIETLARSMADVGLIQPIIVKPDNILVAGARRIRAADSLGWIEITHVVARNLEEELQLLKAQRDENTCRKDFAPSEAVAIGRDMGEREAAEAKKRQGARTDLEHGAQLAQSEMGKTRDKIAESVGMGHSTYQKAEKIIEAAEENPGLFSDLPDKMDEKSVDAAYKELRRRELAAERSAIAKAAQDLPADDHWTVEAADIRSYQTNQRFDFIITDPPYPREYLDLYAVLARRALEWLNPSGLLVAMCGQSYLDQIMQMMGEHLEYYWTGCYLTPGQPKPLRHRQVNTSWKPILIYRLPCATYKGKLFGDVWTSEGNDKEHHKWGQSISGMLALIKQICLPGQTIFDPFCGAGTTGVAALMHGCLFNGIDLDEDNVGITRKRLHDTTQI</sequence>
<dbReference type="Pfam" id="PF02195">
    <property type="entry name" value="ParB_N"/>
    <property type="match status" value="1"/>
</dbReference>
<dbReference type="PANTHER" id="PTHR33375:SF1">
    <property type="entry name" value="CHROMOSOME-PARTITIONING PROTEIN PARB-RELATED"/>
    <property type="match status" value="1"/>
</dbReference>
<comment type="similarity">
    <text evidence="1">Belongs to the N(4)/N(6)-methyltransferase family.</text>
</comment>
<dbReference type="GO" id="GO:0007059">
    <property type="term" value="P:chromosome segregation"/>
    <property type="evidence" value="ECO:0007669"/>
    <property type="project" value="TreeGrafter"/>
</dbReference>
<evidence type="ECO:0000256" key="1">
    <source>
        <dbReference type="ARBA" id="ARBA00006594"/>
    </source>
</evidence>
<feature type="compositionally biased region" description="Basic and acidic residues" evidence="5">
    <location>
        <begin position="100"/>
        <end position="121"/>
    </location>
</feature>
<dbReference type="InterPro" id="IPR002052">
    <property type="entry name" value="DNA_methylase_N6_adenine_CS"/>
</dbReference>
<organism evidence="7">
    <name type="scientific">viral metagenome</name>
    <dbReference type="NCBI Taxonomy" id="1070528"/>
    <lineage>
        <taxon>unclassified sequences</taxon>
        <taxon>metagenomes</taxon>
        <taxon>organismal metagenomes</taxon>
    </lineage>
</organism>
<evidence type="ECO:0000313" key="7">
    <source>
        <dbReference type="EMBL" id="QJA45498.1"/>
    </source>
</evidence>
<evidence type="ECO:0000313" key="8">
    <source>
        <dbReference type="EMBL" id="QJH94844.1"/>
    </source>
</evidence>
<dbReference type="Pfam" id="PF01555">
    <property type="entry name" value="N6_N4_Mtase"/>
    <property type="match status" value="1"/>
</dbReference>
<evidence type="ECO:0000256" key="4">
    <source>
        <dbReference type="SAM" id="Coils"/>
    </source>
</evidence>
<feature type="coiled-coil region" evidence="4">
    <location>
        <begin position="59"/>
        <end position="86"/>
    </location>
</feature>
<evidence type="ECO:0000256" key="5">
    <source>
        <dbReference type="SAM" id="MobiDB-lite"/>
    </source>
</evidence>
<feature type="region of interest" description="Disordered" evidence="5">
    <location>
        <begin position="98"/>
        <end position="133"/>
    </location>
</feature>
<dbReference type="SUPFAM" id="SSF53335">
    <property type="entry name" value="S-adenosyl-L-methionine-dependent methyltransferases"/>
    <property type="match status" value="1"/>
</dbReference>
<dbReference type="InterPro" id="IPR002941">
    <property type="entry name" value="DNA_methylase_N4/N6"/>
</dbReference>
<dbReference type="GO" id="GO:0005694">
    <property type="term" value="C:chromosome"/>
    <property type="evidence" value="ECO:0007669"/>
    <property type="project" value="TreeGrafter"/>
</dbReference>
<keyword evidence="4" id="KW-0175">Coiled coil</keyword>
<dbReference type="AlphaFoldDB" id="A0A6H1ZD78"/>
<dbReference type="InterPro" id="IPR036086">
    <property type="entry name" value="ParB/Sulfiredoxin_sf"/>
</dbReference>
<dbReference type="GO" id="GO:0045881">
    <property type="term" value="P:positive regulation of sporulation resulting in formation of a cellular spore"/>
    <property type="evidence" value="ECO:0007669"/>
    <property type="project" value="TreeGrafter"/>
</dbReference>
<keyword evidence="3 7" id="KW-0808">Transferase</keyword>
<dbReference type="PRINTS" id="PR00508">
    <property type="entry name" value="S21N4MTFRASE"/>
</dbReference>
<feature type="domain" description="ParB-like N-terminal" evidence="6">
    <location>
        <begin position="2"/>
        <end position="84"/>
    </location>
</feature>
<dbReference type="CDD" id="cd02440">
    <property type="entry name" value="AdoMet_MTases"/>
    <property type="match status" value="1"/>
</dbReference>
<dbReference type="InterPro" id="IPR050336">
    <property type="entry name" value="Chromosome_partition/occlusion"/>
</dbReference>
<gene>
    <name evidence="7" type="ORF">TM448A00243_0047</name>
    <name evidence="8" type="ORF">TM448B00304_0023</name>
</gene>
<evidence type="ECO:0000259" key="6">
    <source>
        <dbReference type="SMART" id="SM00470"/>
    </source>
</evidence>
<dbReference type="Gene3D" id="3.40.50.150">
    <property type="entry name" value="Vaccinia Virus protein VP39"/>
    <property type="match status" value="2"/>
</dbReference>
<dbReference type="GO" id="GO:0003677">
    <property type="term" value="F:DNA binding"/>
    <property type="evidence" value="ECO:0007669"/>
    <property type="project" value="InterPro"/>
</dbReference>
<proteinExistence type="inferred from homology"/>
<dbReference type="SUPFAM" id="SSF110849">
    <property type="entry name" value="ParB/Sulfiredoxin"/>
    <property type="match status" value="1"/>
</dbReference>
<dbReference type="EMBL" id="MT143991">
    <property type="protein sequence ID" value="QJA45498.1"/>
    <property type="molecule type" value="Genomic_DNA"/>
</dbReference>